<protein>
    <submittedName>
        <fullName evidence="1">Uncharacterized protein</fullName>
    </submittedName>
</protein>
<gene>
    <name evidence="1" type="ORF">METZ01_LOCUS96107</name>
</gene>
<evidence type="ECO:0000313" key="1">
    <source>
        <dbReference type="EMBL" id="SVA43253.1"/>
    </source>
</evidence>
<dbReference type="EMBL" id="UINC01009654">
    <property type="protein sequence ID" value="SVA43253.1"/>
    <property type="molecule type" value="Genomic_DNA"/>
</dbReference>
<dbReference type="AlphaFoldDB" id="A0A381VUL8"/>
<organism evidence="1">
    <name type="scientific">marine metagenome</name>
    <dbReference type="NCBI Taxonomy" id="408172"/>
    <lineage>
        <taxon>unclassified sequences</taxon>
        <taxon>metagenomes</taxon>
        <taxon>ecological metagenomes</taxon>
    </lineage>
</organism>
<reference evidence="1" key="1">
    <citation type="submission" date="2018-05" db="EMBL/GenBank/DDBJ databases">
        <authorList>
            <person name="Lanie J.A."/>
            <person name="Ng W.-L."/>
            <person name="Kazmierczak K.M."/>
            <person name="Andrzejewski T.M."/>
            <person name="Davidsen T.M."/>
            <person name="Wayne K.J."/>
            <person name="Tettelin H."/>
            <person name="Glass J.I."/>
            <person name="Rusch D."/>
            <person name="Podicherti R."/>
            <person name="Tsui H.-C.T."/>
            <person name="Winkler M.E."/>
        </authorList>
    </citation>
    <scope>NUCLEOTIDE SEQUENCE</scope>
</reference>
<sequence>VPGYPVGMSIAPPSSHGLLRLAAGPVSAVLVTLIPLGLEPAAHATAGIATWMAIWWMTEAVPIPVTSLLP</sequence>
<accession>A0A381VUL8</accession>
<name>A0A381VUL8_9ZZZZ</name>
<proteinExistence type="predicted"/>
<feature type="non-terminal residue" evidence="1">
    <location>
        <position position="1"/>
    </location>
</feature>
<feature type="non-terminal residue" evidence="1">
    <location>
        <position position="70"/>
    </location>
</feature>